<protein>
    <recommendedName>
        <fullName evidence="10">Protoheme IX farnesyltransferase</fullName>
        <ecNumber evidence="10">2.5.1.141</ecNumber>
    </recommendedName>
    <alternativeName>
        <fullName evidence="10">Heme B farnesyltransferase</fullName>
    </alternativeName>
    <alternativeName>
        <fullName evidence="10">Heme O synthase</fullName>
    </alternativeName>
</protein>
<evidence type="ECO:0000256" key="2">
    <source>
        <dbReference type="ARBA" id="ARBA00004919"/>
    </source>
</evidence>
<dbReference type="EMBL" id="MPDK01000004">
    <property type="protein sequence ID" value="PWI58302.1"/>
    <property type="molecule type" value="Genomic_DNA"/>
</dbReference>
<dbReference type="FunFam" id="1.10.357.140:FF:000001">
    <property type="entry name" value="Protoheme IX farnesyltransferase"/>
    <property type="match status" value="1"/>
</dbReference>
<dbReference type="InterPro" id="IPR044878">
    <property type="entry name" value="UbiA_sf"/>
</dbReference>
<dbReference type="Gene3D" id="1.10.357.140">
    <property type="entry name" value="UbiA prenyltransferase"/>
    <property type="match status" value="1"/>
</dbReference>
<dbReference type="AlphaFoldDB" id="A0A2U3DAM0"/>
<keyword evidence="3 10" id="KW-1003">Cell membrane</keyword>
<evidence type="ECO:0000256" key="9">
    <source>
        <dbReference type="ARBA" id="ARBA00047690"/>
    </source>
</evidence>
<feature type="transmembrane region" description="Helical" evidence="10">
    <location>
        <begin position="257"/>
        <end position="278"/>
    </location>
</feature>
<keyword evidence="5 10" id="KW-0812">Transmembrane</keyword>
<comment type="catalytic activity">
    <reaction evidence="9 10">
        <text>heme b + (2E,6E)-farnesyl diphosphate + H2O = Fe(II)-heme o + diphosphate</text>
        <dbReference type="Rhea" id="RHEA:28070"/>
        <dbReference type="ChEBI" id="CHEBI:15377"/>
        <dbReference type="ChEBI" id="CHEBI:33019"/>
        <dbReference type="ChEBI" id="CHEBI:60344"/>
        <dbReference type="ChEBI" id="CHEBI:60530"/>
        <dbReference type="ChEBI" id="CHEBI:175763"/>
        <dbReference type="EC" id="2.5.1.141"/>
    </reaction>
</comment>
<dbReference type="GO" id="GO:0008495">
    <property type="term" value="F:protoheme IX farnesyltransferase activity"/>
    <property type="evidence" value="ECO:0007669"/>
    <property type="project" value="UniProtKB-UniRule"/>
</dbReference>
<dbReference type="PANTHER" id="PTHR43448">
    <property type="entry name" value="PROTOHEME IX FARNESYLTRANSFERASE, MITOCHONDRIAL"/>
    <property type="match status" value="1"/>
</dbReference>
<comment type="subunit">
    <text evidence="10">Interacts with CtaA.</text>
</comment>
<feature type="transmembrane region" description="Helical" evidence="10">
    <location>
        <begin position="106"/>
        <end position="127"/>
    </location>
</feature>
<comment type="function">
    <text evidence="10">Converts heme B (protoheme IX) to heme O by substitution of the vinyl group on carbon 2 of heme B porphyrin ring with a hydroxyethyl farnesyl side group.</text>
</comment>
<dbReference type="HAMAP" id="MF_00154">
    <property type="entry name" value="CyoE_CtaB"/>
    <property type="match status" value="1"/>
</dbReference>
<feature type="transmembrane region" description="Helical" evidence="10">
    <location>
        <begin position="234"/>
        <end position="251"/>
    </location>
</feature>
<sequence>MEQPLSLIGEPSANSQLTLTRAPFREVLRDYVNVVKPGITMSNMMTTFTGLWLAAHGRPTLELTIVTLVGSGLVVMSGCSFNNYMDRDIDQYMARTQDRPLPNSRIPAWSVLLLGTVLGILGVSMLGVLANTLSAIMALIGLFFYVIIYTGLTKRTTTLSTVIGGVSGAMPPLIGWTAVTGSLGMAGWLLFIFMFLWQPPHFLALAMRRVKDYASAGIPLLPVLYGFAPTKRQIVVWTAALVPASLLLTAIHAEGLVYFFTALVFGGIWLAKGVKGFWAKDDIAWATDMFRFSLIYLMVLSIVMIINVQ</sequence>
<dbReference type="NCBIfam" id="NF003348">
    <property type="entry name" value="PRK04375.1-1"/>
    <property type="match status" value="1"/>
</dbReference>
<accession>A0A2U3DAM0</accession>
<evidence type="ECO:0000256" key="4">
    <source>
        <dbReference type="ARBA" id="ARBA00022679"/>
    </source>
</evidence>
<gene>
    <name evidence="10" type="primary">ctaB</name>
    <name evidence="11" type="ORF">BM613_03505</name>
</gene>
<feature type="transmembrane region" description="Helical" evidence="10">
    <location>
        <begin position="133"/>
        <end position="152"/>
    </location>
</feature>
<keyword evidence="12" id="KW-1185">Reference proteome</keyword>
<name>A0A2U3DAM0_SULT2</name>
<feature type="transmembrane region" description="Helical" evidence="10">
    <location>
        <begin position="210"/>
        <end position="227"/>
    </location>
</feature>
<dbReference type="NCBIfam" id="NF003349">
    <property type="entry name" value="PRK04375.1-2"/>
    <property type="match status" value="1"/>
</dbReference>
<reference evidence="11 12" key="1">
    <citation type="submission" date="2016-11" db="EMBL/GenBank/DDBJ databases">
        <title>Comparative genomics of Acidibacillus ferroxidans species.</title>
        <authorList>
            <person name="Oliveira G."/>
            <person name="Nunes G."/>
            <person name="Oliveira R."/>
            <person name="Araujo F."/>
            <person name="Salim A."/>
            <person name="Scholte L."/>
            <person name="Morais D."/>
            <person name="Nancucheo I."/>
            <person name="Johnson D.B."/>
            <person name="Grail B."/>
            <person name="Bittencourt J."/>
            <person name="Valadares R."/>
        </authorList>
    </citation>
    <scope>NUCLEOTIDE SEQUENCE [LARGE SCALE GENOMIC DNA]</scope>
    <source>
        <strain evidence="11 12">Y002</strain>
    </source>
</reference>
<comment type="similarity">
    <text evidence="10">Belongs to the UbiA prenyltransferase family. Protoheme IX farnesyltransferase subfamily.</text>
</comment>
<evidence type="ECO:0000256" key="6">
    <source>
        <dbReference type="ARBA" id="ARBA00022989"/>
    </source>
</evidence>
<comment type="pathway">
    <text evidence="2 10">Porphyrin-containing compound metabolism; heme O biosynthesis; heme O from protoheme: step 1/1.</text>
</comment>
<evidence type="ECO:0000313" key="12">
    <source>
        <dbReference type="Proteomes" id="UP000245380"/>
    </source>
</evidence>
<comment type="caution">
    <text evidence="11">The sequence shown here is derived from an EMBL/GenBank/DDBJ whole genome shotgun (WGS) entry which is preliminary data.</text>
</comment>
<evidence type="ECO:0000256" key="7">
    <source>
        <dbReference type="ARBA" id="ARBA00023133"/>
    </source>
</evidence>
<keyword evidence="6 10" id="KW-1133">Transmembrane helix</keyword>
<evidence type="ECO:0000313" key="11">
    <source>
        <dbReference type="EMBL" id="PWI58302.1"/>
    </source>
</evidence>
<comment type="subcellular location">
    <subcellularLocation>
        <location evidence="1 10">Cell membrane</location>
        <topology evidence="1 10">Multi-pass membrane protein</topology>
    </subcellularLocation>
</comment>
<keyword evidence="8 10" id="KW-0472">Membrane</keyword>
<dbReference type="InterPro" id="IPR000537">
    <property type="entry name" value="UbiA_prenyltransferase"/>
</dbReference>
<proteinExistence type="inferred from homology"/>
<evidence type="ECO:0000256" key="1">
    <source>
        <dbReference type="ARBA" id="ARBA00004651"/>
    </source>
</evidence>
<dbReference type="EC" id="2.5.1.141" evidence="10"/>
<dbReference type="GO" id="GO:0048034">
    <property type="term" value="P:heme O biosynthetic process"/>
    <property type="evidence" value="ECO:0007669"/>
    <property type="project" value="UniProtKB-UniRule"/>
</dbReference>
<organism evidence="11 12">
    <name type="scientific">Sulfoacidibacillus thermotolerans</name>
    <name type="common">Acidibacillus sulfuroxidans</name>
    <dbReference type="NCBI Taxonomy" id="1765684"/>
    <lineage>
        <taxon>Bacteria</taxon>
        <taxon>Bacillati</taxon>
        <taxon>Bacillota</taxon>
        <taxon>Bacilli</taxon>
        <taxon>Bacillales</taxon>
        <taxon>Alicyclobacillaceae</taxon>
        <taxon>Sulfoacidibacillus</taxon>
    </lineage>
</organism>
<dbReference type="UniPathway" id="UPA00834">
    <property type="reaction ID" value="UER00712"/>
</dbReference>
<keyword evidence="7 10" id="KW-0350">Heme biosynthesis</keyword>
<comment type="miscellaneous">
    <text evidence="10">Carbon 2 of the heme B porphyrin ring is defined according to the Fischer nomenclature.</text>
</comment>
<dbReference type="GO" id="GO:0005886">
    <property type="term" value="C:plasma membrane"/>
    <property type="evidence" value="ECO:0007669"/>
    <property type="project" value="UniProtKB-SubCell"/>
</dbReference>
<dbReference type="CDD" id="cd13957">
    <property type="entry name" value="PT_UbiA_Cox10"/>
    <property type="match status" value="1"/>
</dbReference>
<feature type="transmembrane region" description="Helical" evidence="10">
    <location>
        <begin position="63"/>
        <end position="85"/>
    </location>
</feature>
<dbReference type="PANTHER" id="PTHR43448:SF2">
    <property type="entry name" value="PROTOHEME IX FARNESYLTRANSFERASE, MITOCHONDRIAL"/>
    <property type="match status" value="1"/>
</dbReference>
<evidence type="ECO:0000256" key="5">
    <source>
        <dbReference type="ARBA" id="ARBA00022692"/>
    </source>
</evidence>
<dbReference type="Proteomes" id="UP000245380">
    <property type="component" value="Unassembled WGS sequence"/>
</dbReference>
<evidence type="ECO:0000256" key="3">
    <source>
        <dbReference type="ARBA" id="ARBA00022475"/>
    </source>
</evidence>
<feature type="transmembrane region" description="Helical" evidence="10">
    <location>
        <begin position="290"/>
        <end position="308"/>
    </location>
</feature>
<dbReference type="Pfam" id="PF01040">
    <property type="entry name" value="UbiA"/>
    <property type="match status" value="1"/>
</dbReference>
<evidence type="ECO:0000256" key="8">
    <source>
        <dbReference type="ARBA" id="ARBA00023136"/>
    </source>
</evidence>
<keyword evidence="4 10" id="KW-0808">Transferase</keyword>
<dbReference type="NCBIfam" id="TIGR01473">
    <property type="entry name" value="cyoE_ctaB"/>
    <property type="match status" value="1"/>
</dbReference>
<feature type="transmembrane region" description="Helical" evidence="10">
    <location>
        <begin position="173"/>
        <end position="198"/>
    </location>
</feature>
<evidence type="ECO:0000256" key="10">
    <source>
        <dbReference type="HAMAP-Rule" id="MF_00154"/>
    </source>
</evidence>
<dbReference type="InterPro" id="IPR006369">
    <property type="entry name" value="Protohaem_IX_farnesylTrfase"/>
</dbReference>